<dbReference type="AlphaFoldDB" id="A0AA38VEM5"/>
<organism evidence="1 2">
    <name type="scientific">Pleurostoma richardsiae</name>
    <dbReference type="NCBI Taxonomy" id="41990"/>
    <lineage>
        <taxon>Eukaryota</taxon>
        <taxon>Fungi</taxon>
        <taxon>Dikarya</taxon>
        <taxon>Ascomycota</taxon>
        <taxon>Pezizomycotina</taxon>
        <taxon>Sordariomycetes</taxon>
        <taxon>Sordariomycetidae</taxon>
        <taxon>Calosphaeriales</taxon>
        <taxon>Pleurostomataceae</taxon>
        <taxon>Pleurostoma</taxon>
    </lineage>
</organism>
<dbReference type="Proteomes" id="UP001174694">
    <property type="component" value="Unassembled WGS sequence"/>
</dbReference>
<accession>A0AA38VEM5</accession>
<evidence type="ECO:0000313" key="2">
    <source>
        <dbReference type="Proteomes" id="UP001174694"/>
    </source>
</evidence>
<gene>
    <name evidence="1" type="ORF">NKR23_g5794</name>
</gene>
<proteinExistence type="predicted"/>
<dbReference type="EMBL" id="JANBVO010000016">
    <property type="protein sequence ID" value="KAJ9144585.1"/>
    <property type="molecule type" value="Genomic_DNA"/>
</dbReference>
<comment type="caution">
    <text evidence="1">The sequence shown here is derived from an EMBL/GenBank/DDBJ whole genome shotgun (WGS) entry which is preliminary data.</text>
</comment>
<reference evidence="1" key="1">
    <citation type="submission" date="2022-07" db="EMBL/GenBank/DDBJ databases">
        <title>Fungi with potential for degradation of polypropylene.</title>
        <authorList>
            <person name="Gostincar C."/>
        </authorList>
    </citation>
    <scope>NUCLEOTIDE SEQUENCE</scope>
    <source>
        <strain evidence="1">EXF-13308</strain>
    </source>
</reference>
<name>A0AA38VEM5_9PEZI</name>
<evidence type="ECO:0000313" key="1">
    <source>
        <dbReference type="EMBL" id="KAJ9144585.1"/>
    </source>
</evidence>
<keyword evidence="2" id="KW-1185">Reference proteome</keyword>
<sequence>MTSMSGRYGGADMVLRRIDKLRTEVGASVCHDEDQAAFCAAQQQQQQPERAHELFPFPHTFCEDMGLLDLTATSYGQFVASDLVPIENDLDTVFRFDESFPLMDVLDMDFGAMGASSLAQQIDTAACV</sequence>
<protein>
    <submittedName>
        <fullName evidence="1">Uncharacterized protein</fullName>
    </submittedName>
</protein>